<dbReference type="Gene3D" id="1.10.10.10">
    <property type="entry name" value="Winged helix-like DNA-binding domain superfamily/Winged helix DNA-binding domain"/>
    <property type="match status" value="1"/>
</dbReference>
<feature type="region of interest" description="Disordered" evidence="5">
    <location>
        <begin position="286"/>
        <end position="313"/>
    </location>
</feature>
<proteinExistence type="inferred from homology"/>
<dbReference type="InterPro" id="IPR050176">
    <property type="entry name" value="LTTR"/>
</dbReference>
<sequence length="313" mass="33573">MARNLDLTALRSFVAVADAGGVTRAAGFLNLTQSAVSMQIKRLEEALDLALLDRSGRKVALTAAGEQLLGYARRMLALNDEVFGRLTHDDYEGEVVLGVPHDIVYPAIPQVLQRFAVEYPRMRVTLLSSYTRKLKVQFARGECDVIMTTEDSVEPGGETLVELPLVWVGAPGGQAWKHRPLRLAFEPNCIFRMGVQAALDAAGVPWTMAVESDSSRTIEASVSADLAVHVSLAGAEPRYMERIAHGGALPDLATSKVNLYVADPVHSPAVGVLADLIRRAYAGQASGGLSAPRPPAGPEAPPEDISARMKIRA</sequence>
<evidence type="ECO:0000256" key="3">
    <source>
        <dbReference type="ARBA" id="ARBA00023125"/>
    </source>
</evidence>
<organism evidence="7 8">
    <name type="scientific">Cereibacter ovatus</name>
    <dbReference type="NCBI Taxonomy" id="439529"/>
    <lineage>
        <taxon>Bacteria</taxon>
        <taxon>Pseudomonadati</taxon>
        <taxon>Pseudomonadota</taxon>
        <taxon>Alphaproteobacteria</taxon>
        <taxon>Rhodobacterales</taxon>
        <taxon>Paracoccaceae</taxon>
        <taxon>Cereibacter</taxon>
    </lineage>
</organism>
<dbReference type="EMBL" id="OAOQ01000003">
    <property type="protein sequence ID" value="SNX69300.1"/>
    <property type="molecule type" value="Genomic_DNA"/>
</dbReference>
<keyword evidence="3" id="KW-0238">DNA-binding</keyword>
<accession>A0A285CNZ2</accession>
<dbReference type="Gene3D" id="3.40.190.10">
    <property type="entry name" value="Periplasmic binding protein-like II"/>
    <property type="match status" value="2"/>
</dbReference>
<evidence type="ECO:0000256" key="2">
    <source>
        <dbReference type="ARBA" id="ARBA00023015"/>
    </source>
</evidence>
<keyword evidence="8" id="KW-1185">Reference proteome</keyword>
<dbReference type="PROSITE" id="PS50931">
    <property type="entry name" value="HTH_LYSR"/>
    <property type="match status" value="1"/>
</dbReference>
<dbReference type="SUPFAM" id="SSF53850">
    <property type="entry name" value="Periplasmic binding protein-like II"/>
    <property type="match status" value="1"/>
</dbReference>
<feature type="domain" description="HTH lysR-type" evidence="6">
    <location>
        <begin position="5"/>
        <end position="62"/>
    </location>
</feature>
<dbReference type="PANTHER" id="PTHR30579">
    <property type="entry name" value="TRANSCRIPTIONAL REGULATOR"/>
    <property type="match status" value="1"/>
</dbReference>
<dbReference type="OrthoDB" id="8097684at2"/>
<dbReference type="RefSeq" id="WP_097029742.1">
    <property type="nucleotide sequence ID" value="NZ_OAOQ01000003.1"/>
</dbReference>
<reference evidence="8" key="1">
    <citation type="submission" date="2017-08" db="EMBL/GenBank/DDBJ databases">
        <authorList>
            <person name="Varghese N."/>
            <person name="Submissions S."/>
        </authorList>
    </citation>
    <scope>NUCLEOTIDE SEQUENCE [LARGE SCALE GENOMIC DNA]</scope>
    <source>
        <strain evidence="8">JA234</strain>
    </source>
</reference>
<evidence type="ECO:0000313" key="7">
    <source>
        <dbReference type="EMBL" id="SNX69300.1"/>
    </source>
</evidence>
<evidence type="ECO:0000256" key="5">
    <source>
        <dbReference type="SAM" id="MobiDB-lite"/>
    </source>
</evidence>
<gene>
    <name evidence="7" type="ORF">SAMN05878503_103288</name>
</gene>
<dbReference type="GO" id="GO:0003700">
    <property type="term" value="F:DNA-binding transcription factor activity"/>
    <property type="evidence" value="ECO:0007669"/>
    <property type="project" value="InterPro"/>
</dbReference>
<comment type="similarity">
    <text evidence="1">Belongs to the LysR transcriptional regulatory family.</text>
</comment>
<name>A0A285CNZ2_9RHOB</name>
<dbReference type="Pfam" id="PF00126">
    <property type="entry name" value="HTH_1"/>
    <property type="match status" value="1"/>
</dbReference>
<dbReference type="InterPro" id="IPR036390">
    <property type="entry name" value="WH_DNA-bd_sf"/>
</dbReference>
<dbReference type="InterPro" id="IPR005119">
    <property type="entry name" value="LysR_subst-bd"/>
</dbReference>
<dbReference type="FunFam" id="1.10.10.10:FF:000001">
    <property type="entry name" value="LysR family transcriptional regulator"/>
    <property type="match status" value="1"/>
</dbReference>
<evidence type="ECO:0000256" key="4">
    <source>
        <dbReference type="ARBA" id="ARBA00023163"/>
    </source>
</evidence>
<evidence type="ECO:0000256" key="1">
    <source>
        <dbReference type="ARBA" id="ARBA00009437"/>
    </source>
</evidence>
<dbReference type="GO" id="GO:0003677">
    <property type="term" value="F:DNA binding"/>
    <property type="evidence" value="ECO:0007669"/>
    <property type="project" value="UniProtKB-KW"/>
</dbReference>
<evidence type="ECO:0000259" key="6">
    <source>
        <dbReference type="PROSITE" id="PS50931"/>
    </source>
</evidence>
<dbReference type="SUPFAM" id="SSF46785">
    <property type="entry name" value="Winged helix' DNA-binding domain"/>
    <property type="match status" value="1"/>
</dbReference>
<dbReference type="AlphaFoldDB" id="A0A285CNZ2"/>
<evidence type="ECO:0000313" key="8">
    <source>
        <dbReference type="Proteomes" id="UP000219467"/>
    </source>
</evidence>
<protein>
    <submittedName>
        <fullName evidence="7">LysR family transcriptional regulator</fullName>
    </submittedName>
</protein>
<dbReference type="PRINTS" id="PR00039">
    <property type="entry name" value="HTHLYSR"/>
</dbReference>
<dbReference type="InterPro" id="IPR000847">
    <property type="entry name" value="LysR_HTH_N"/>
</dbReference>
<dbReference type="Proteomes" id="UP000219467">
    <property type="component" value="Unassembled WGS sequence"/>
</dbReference>
<dbReference type="InterPro" id="IPR036388">
    <property type="entry name" value="WH-like_DNA-bd_sf"/>
</dbReference>
<dbReference type="Pfam" id="PF03466">
    <property type="entry name" value="LysR_substrate"/>
    <property type="match status" value="1"/>
</dbReference>
<keyword evidence="2" id="KW-0805">Transcription regulation</keyword>
<keyword evidence="4" id="KW-0804">Transcription</keyword>
<dbReference type="PANTHER" id="PTHR30579:SF7">
    <property type="entry name" value="HTH-TYPE TRANSCRIPTIONAL REGULATOR LRHA-RELATED"/>
    <property type="match status" value="1"/>
</dbReference>